<evidence type="ECO:0000313" key="1">
    <source>
        <dbReference type="EMBL" id="MCD9096174.1"/>
    </source>
</evidence>
<protein>
    <submittedName>
        <fullName evidence="1">Uncharacterized protein</fullName>
    </submittedName>
</protein>
<reference evidence="1" key="2">
    <citation type="journal article" date="2022" name="Syst. Appl. Microbiol.">
        <title>Physiological and genomic characterisation of Luteimonas fraxinea sp. nov., a bacterial species associated with trees tolerant to ash dieback.</title>
        <authorList>
            <person name="Ulrich K."/>
            <person name="Becker R."/>
            <person name="Behrendt U."/>
            <person name="Kube M."/>
            <person name="Schneck V."/>
            <person name="Ulrich A."/>
        </authorList>
    </citation>
    <scope>NUCLEOTIDE SEQUENCE</scope>
    <source>
        <strain evidence="1">A1P009</strain>
    </source>
</reference>
<comment type="caution">
    <text evidence="1">The sequence shown here is derived from an EMBL/GenBank/DDBJ whole genome shotgun (WGS) entry which is preliminary data.</text>
</comment>
<evidence type="ECO:0000313" key="2">
    <source>
        <dbReference type="Proteomes" id="UP001430360"/>
    </source>
</evidence>
<proteinExistence type="predicted"/>
<dbReference type="EMBL" id="JAJQKU010000001">
    <property type="protein sequence ID" value="MCD9096174.1"/>
    <property type="molecule type" value="Genomic_DNA"/>
</dbReference>
<dbReference type="RefSeq" id="WP_232134647.1">
    <property type="nucleotide sequence ID" value="NZ_JAJQKU010000001.1"/>
</dbReference>
<organism evidence="1 2">
    <name type="scientific">Luteimonas fraxinea</name>
    <dbReference type="NCBI Taxonomy" id="2901869"/>
    <lineage>
        <taxon>Bacteria</taxon>
        <taxon>Pseudomonadati</taxon>
        <taxon>Pseudomonadota</taxon>
        <taxon>Gammaproteobacteria</taxon>
        <taxon>Lysobacterales</taxon>
        <taxon>Lysobacteraceae</taxon>
        <taxon>Luteimonas</taxon>
    </lineage>
</organism>
<name>A0ABS8UAF4_9GAMM</name>
<accession>A0ABS8UAF4</accession>
<reference evidence="1" key="1">
    <citation type="submission" date="2021-12" db="EMBL/GenBank/DDBJ databases">
        <authorList>
            <person name="Ulrich A."/>
        </authorList>
    </citation>
    <scope>NUCLEOTIDE SEQUENCE</scope>
    <source>
        <strain evidence="1">A1P009</strain>
    </source>
</reference>
<sequence length="82" mass="9450">MNLNPENLTRPESAAEQRLKKRYRAAIKKRGICAFCTCRQITFGIAHCRGQLDRQMGMCTTDRKLPAFRLDDTTIEEFRDAA</sequence>
<gene>
    <name evidence="1" type="ORF">LTT95_04395</name>
</gene>
<dbReference type="Proteomes" id="UP001430360">
    <property type="component" value="Unassembled WGS sequence"/>
</dbReference>
<keyword evidence="2" id="KW-1185">Reference proteome</keyword>